<comment type="caution">
    <text evidence="1">The sequence shown here is derived from an EMBL/GenBank/DDBJ whole genome shotgun (WGS) entry which is preliminary data.</text>
</comment>
<accession>A0ABP7SEE1</accession>
<evidence type="ECO:0000313" key="2">
    <source>
        <dbReference type="Proteomes" id="UP001501747"/>
    </source>
</evidence>
<proteinExistence type="predicted"/>
<sequence>MQLAPFLTVEHLSEALTVWAGNDQCRQAARMPELATALYRATAYLGTAQPPVFVAFLSAVQSQATSDDSYYRYPELENALTAAGYRLEL</sequence>
<keyword evidence="2" id="KW-1185">Reference proteome</keyword>
<protein>
    <submittedName>
        <fullName evidence="1">Uncharacterized protein</fullName>
    </submittedName>
</protein>
<reference evidence="2" key="1">
    <citation type="journal article" date="2019" name="Int. J. Syst. Evol. Microbiol.">
        <title>The Global Catalogue of Microorganisms (GCM) 10K type strain sequencing project: providing services to taxonomists for standard genome sequencing and annotation.</title>
        <authorList>
            <consortium name="The Broad Institute Genomics Platform"/>
            <consortium name="The Broad Institute Genome Sequencing Center for Infectious Disease"/>
            <person name="Wu L."/>
            <person name="Ma J."/>
        </authorList>
    </citation>
    <scope>NUCLEOTIDE SEQUENCE [LARGE SCALE GENOMIC DNA]</scope>
    <source>
        <strain evidence="2">JCM 17342</strain>
    </source>
</reference>
<gene>
    <name evidence="1" type="ORF">GCM10022247_36090</name>
</gene>
<dbReference type="Proteomes" id="UP001501747">
    <property type="component" value="Unassembled WGS sequence"/>
</dbReference>
<evidence type="ECO:0000313" key="1">
    <source>
        <dbReference type="EMBL" id="GAA4010650.1"/>
    </source>
</evidence>
<name>A0ABP7SEE1_9PSEU</name>
<organism evidence="1 2">
    <name type="scientific">Allokutzneria multivorans</name>
    <dbReference type="NCBI Taxonomy" id="1142134"/>
    <lineage>
        <taxon>Bacteria</taxon>
        <taxon>Bacillati</taxon>
        <taxon>Actinomycetota</taxon>
        <taxon>Actinomycetes</taxon>
        <taxon>Pseudonocardiales</taxon>
        <taxon>Pseudonocardiaceae</taxon>
        <taxon>Allokutzneria</taxon>
    </lineage>
</organism>
<dbReference type="EMBL" id="BAABAL010000012">
    <property type="protein sequence ID" value="GAA4010650.1"/>
    <property type="molecule type" value="Genomic_DNA"/>
</dbReference>